<dbReference type="Proteomes" id="UP000000311">
    <property type="component" value="Unassembled WGS sequence"/>
</dbReference>
<dbReference type="AlphaFoldDB" id="E2AD03"/>
<dbReference type="InParanoid" id="E2AD03"/>
<dbReference type="EMBL" id="GL438632">
    <property type="protein sequence ID" value="EFN68687.1"/>
    <property type="molecule type" value="Genomic_DNA"/>
</dbReference>
<gene>
    <name evidence="1" type="ORF">EAG_02227</name>
</gene>
<evidence type="ECO:0000313" key="2">
    <source>
        <dbReference type="Proteomes" id="UP000000311"/>
    </source>
</evidence>
<sequence>MIKRIPECARPKVWCPQEDYYFPEDGISMSIASAFPNQTNEKSEIAIYHNIEVMHQDGGSFVPQPFKTHVIDAKCHSIPQRVHARAICSDQCLGRDAARMRSQEETAVTSRNCDDGAHIFFQRVWSRRGGG</sequence>
<reference evidence="1 2" key="1">
    <citation type="journal article" date="2010" name="Science">
        <title>Genomic comparison of the ants Camponotus floridanus and Harpegnathos saltator.</title>
        <authorList>
            <person name="Bonasio R."/>
            <person name="Zhang G."/>
            <person name="Ye C."/>
            <person name="Mutti N.S."/>
            <person name="Fang X."/>
            <person name="Qin N."/>
            <person name="Donahue G."/>
            <person name="Yang P."/>
            <person name="Li Q."/>
            <person name="Li C."/>
            <person name="Zhang P."/>
            <person name="Huang Z."/>
            <person name="Berger S.L."/>
            <person name="Reinberg D."/>
            <person name="Wang J."/>
            <person name="Liebig J."/>
        </authorList>
    </citation>
    <scope>NUCLEOTIDE SEQUENCE [LARGE SCALE GENOMIC DNA]</scope>
    <source>
        <strain evidence="2">C129</strain>
    </source>
</reference>
<organism evidence="2">
    <name type="scientific">Camponotus floridanus</name>
    <name type="common">Florida carpenter ant</name>
    <dbReference type="NCBI Taxonomy" id="104421"/>
    <lineage>
        <taxon>Eukaryota</taxon>
        <taxon>Metazoa</taxon>
        <taxon>Ecdysozoa</taxon>
        <taxon>Arthropoda</taxon>
        <taxon>Hexapoda</taxon>
        <taxon>Insecta</taxon>
        <taxon>Pterygota</taxon>
        <taxon>Neoptera</taxon>
        <taxon>Endopterygota</taxon>
        <taxon>Hymenoptera</taxon>
        <taxon>Apocrita</taxon>
        <taxon>Aculeata</taxon>
        <taxon>Formicoidea</taxon>
        <taxon>Formicidae</taxon>
        <taxon>Formicinae</taxon>
        <taxon>Camponotus</taxon>
    </lineage>
</organism>
<name>E2AD03_CAMFO</name>
<evidence type="ECO:0000313" key="1">
    <source>
        <dbReference type="EMBL" id="EFN68687.1"/>
    </source>
</evidence>
<proteinExistence type="predicted"/>
<protein>
    <submittedName>
        <fullName evidence="1">Uncharacterized protein</fullName>
    </submittedName>
</protein>
<keyword evidence="2" id="KW-1185">Reference proteome</keyword>
<accession>E2AD03</accession>